<dbReference type="EMBL" id="JAFREP010000001">
    <property type="protein sequence ID" value="MBO1316992.1"/>
    <property type="molecule type" value="Genomic_DNA"/>
</dbReference>
<proteinExistence type="predicted"/>
<dbReference type="Proteomes" id="UP000664417">
    <property type="component" value="Unassembled WGS sequence"/>
</dbReference>
<evidence type="ECO:0000313" key="1">
    <source>
        <dbReference type="EMBL" id="MBO1316992.1"/>
    </source>
</evidence>
<dbReference type="RefSeq" id="WP_207856228.1">
    <property type="nucleotide sequence ID" value="NZ_JAFREP010000001.1"/>
</dbReference>
<protein>
    <submittedName>
        <fullName evidence="1">Uncharacterized protein</fullName>
    </submittedName>
</protein>
<evidence type="ECO:0000313" key="2">
    <source>
        <dbReference type="Proteomes" id="UP000664417"/>
    </source>
</evidence>
<accession>A0A8J7Q2C3</accession>
<gene>
    <name evidence="1" type="ORF">J3U88_00870</name>
</gene>
<dbReference type="AlphaFoldDB" id="A0A8J7Q2C3"/>
<sequence>MAVVPFTPEMLTEKLRKQVIGSLVKKSNDLDWPRAEEFTQNAALKILETHGRDPIMLRSSLLNYWLTAAYYLFLEERRRAKTLRNNWGDPLREYDDNGEGRTAVEIPDEKGARPDQELFDKLKVDGLNMMGRVISKMKGDCREVLTVYTRQRGGDLAEGVKPHEILNITRQNYDVKVHRCKKKLRDLLEKKSWFRENRDLMLS</sequence>
<name>A0A8J7Q2C3_9BACT</name>
<organism evidence="1 2">
    <name type="scientific">Acanthopleuribacter pedis</name>
    <dbReference type="NCBI Taxonomy" id="442870"/>
    <lineage>
        <taxon>Bacteria</taxon>
        <taxon>Pseudomonadati</taxon>
        <taxon>Acidobacteriota</taxon>
        <taxon>Holophagae</taxon>
        <taxon>Acanthopleuribacterales</taxon>
        <taxon>Acanthopleuribacteraceae</taxon>
        <taxon>Acanthopleuribacter</taxon>
    </lineage>
</organism>
<comment type="caution">
    <text evidence="1">The sequence shown here is derived from an EMBL/GenBank/DDBJ whole genome shotgun (WGS) entry which is preliminary data.</text>
</comment>
<keyword evidence="2" id="KW-1185">Reference proteome</keyword>
<reference evidence="1" key="1">
    <citation type="submission" date="2021-03" db="EMBL/GenBank/DDBJ databases">
        <authorList>
            <person name="Wang G."/>
        </authorList>
    </citation>
    <scope>NUCLEOTIDE SEQUENCE</scope>
    <source>
        <strain evidence="1">KCTC 12899</strain>
    </source>
</reference>